<reference evidence="1" key="1">
    <citation type="journal article" date="2014" name="Int. J. Syst. Evol. Microbiol.">
        <title>Complete genome sequence of Corynebacterium casei LMG S-19264T (=DSM 44701T), isolated from a smear-ripened cheese.</title>
        <authorList>
            <consortium name="US DOE Joint Genome Institute (JGI-PGF)"/>
            <person name="Walter F."/>
            <person name="Albersmeier A."/>
            <person name="Kalinowski J."/>
            <person name="Ruckert C."/>
        </authorList>
    </citation>
    <scope>NUCLEOTIDE SEQUENCE</scope>
    <source>
        <strain evidence="1">CGMCC 1.15725</strain>
    </source>
</reference>
<proteinExistence type="predicted"/>
<evidence type="ECO:0000313" key="1">
    <source>
        <dbReference type="EMBL" id="GGF23623.1"/>
    </source>
</evidence>
<protein>
    <recommendedName>
        <fullName evidence="3">General secretion pathway protein GspM</fullName>
    </recommendedName>
</protein>
<dbReference type="EMBL" id="BMJQ01000008">
    <property type="protein sequence ID" value="GGF23623.1"/>
    <property type="molecule type" value="Genomic_DNA"/>
</dbReference>
<dbReference type="RefSeq" id="WP_189047535.1">
    <property type="nucleotide sequence ID" value="NZ_BMJQ01000008.1"/>
</dbReference>
<dbReference type="AlphaFoldDB" id="A0A8J3E5R0"/>
<evidence type="ECO:0008006" key="3">
    <source>
        <dbReference type="Google" id="ProtNLM"/>
    </source>
</evidence>
<evidence type="ECO:0000313" key="2">
    <source>
        <dbReference type="Proteomes" id="UP000646365"/>
    </source>
</evidence>
<dbReference type="Proteomes" id="UP000646365">
    <property type="component" value="Unassembled WGS sequence"/>
</dbReference>
<accession>A0A8J3E5R0</accession>
<keyword evidence="2" id="KW-1185">Reference proteome</keyword>
<reference evidence="1" key="2">
    <citation type="submission" date="2020-09" db="EMBL/GenBank/DDBJ databases">
        <authorList>
            <person name="Sun Q."/>
            <person name="Zhou Y."/>
        </authorList>
    </citation>
    <scope>NUCLEOTIDE SEQUENCE</scope>
    <source>
        <strain evidence="1">CGMCC 1.15725</strain>
    </source>
</reference>
<sequence length="189" mass="19447">MGTSLPTGRQGRLLAVGLVFLVALVLWLGIAAPLADLYASQQTKLAQRTALAERMAQLAGQVPALQARAASVPANNGAATFEGATDALAGASLQSLLQTLATTSGATLSSMETLTAEQAGPYRRIGVKLSISAPLTVLVNLMAEIERAHPPMLIDDLQIHGSPIVLPGNTTAALDCGFTVYGFRSGNAP</sequence>
<organism evidence="1 2">
    <name type="scientific">Aliidongia dinghuensis</name>
    <dbReference type="NCBI Taxonomy" id="1867774"/>
    <lineage>
        <taxon>Bacteria</taxon>
        <taxon>Pseudomonadati</taxon>
        <taxon>Pseudomonadota</taxon>
        <taxon>Alphaproteobacteria</taxon>
        <taxon>Rhodospirillales</taxon>
        <taxon>Dongiaceae</taxon>
        <taxon>Aliidongia</taxon>
    </lineage>
</organism>
<comment type="caution">
    <text evidence="1">The sequence shown here is derived from an EMBL/GenBank/DDBJ whole genome shotgun (WGS) entry which is preliminary data.</text>
</comment>
<gene>
    <name evidence="1" type="ORF">GCM10011611_32110</name>
</gene>
<dbReference type="Pfam" id="PF10741">
    <property type="entry name" value="T2SSM_b"/>
    <property type="match status" value="1"/>
</dbReference>
<name>A0A8J3E5R0_9PROT</name>
<dbReference type="InterPro" id="IPR034756">
    <property type="entry name" value="T2SSM_b"/>
</dbReference>
<dbReference type="NCBIfam" id="NF040576">
    <property type="entry name" value="T2SS_GspM_XpsM"/>
    <property type="match status" value="1"/>
</dbReference>